<evidence type="ECO:0000313" key="4">
    <source>
        <dbReference type="WBParaSite" id="GPUH_0001668901-mRNA-1"/>
    </source>
</evidence>
<reference evidence="4" key="1">
    <citation type="submission" date="2016-06" db="UniProtKB">
        <authorList>
            <consortium name="WormBaseParasite"/>
        </authorList>
    </citation>
    <scope>IDENTIFICATION</scope>
</reference>
<evidence type="ECO:0000256" key="1">
    <source>
        <dbReference type="SAM" id="MobiDB-lite"/>
    </source>
</evidence>
<dbReference type="AlphaFoldDB" id="A0A183E6S6"/>
<evidence type="ECO:0000313" key="3">
    <source>
        <dbReference type="Proteomes" id="UP000271098"/>
    </source>
</evidence>
<dbReference type="Proteomes" id="UP000271098">
    <property type="component" value="Unassembled WGS sequence"/>
</dbReference>
<sequence>MERMTQDSLFEPPSKICRSSSESIQPAKREQDRNAKLEKMRTLEQQIMYDKAKTEWDRMMHETRGAAAAPYMPPMMPNCSSQAVAPAPQYPCFANPDTGVMMQESCRRPVCPQQMPPAPPPPPAAAAEPASSVPPSLPMMVSLPQTSAHSMPASQPLRPSLNPSGCGVQYAPHNGFMYCPYPQNVYPPAPQGYHSAISSPYFPSSFPADGAAPQQSRDYGMYQQGMRTMCPPEKLGCEMWGRQLTPANEFDNRFPNQKLQYHPNGAIMDEKMMDAVAASTNPMFA</sequence>
<proteinExistence type="predicted"/>
<feature type="compositionally biased region" description="Low complexity" evidence="1">
    <location>
        <begin position="125"/>
        <end position="144"/>
    </location>
</feature>
<feature type="compositionally biased region" description="Pro residues" evidence="1">
    <location>
        <begin position="114"/>
        <end position="124"/>
    </location>
</feature>
<feature type="region of interest" description="Disordered" evidence="1">
    <location>
        <begin position="1"/>
        <end position="35"/>
    </location>
</feature>
<protein>
    <submittedName>
        <fullName evidence="4">Extensin-like</fullName>
    </submittedName>
</protein>
<keyword evidence="3" id="KW-1185">Reference proteome</keyword>
<evidence type="ECO:0000313" key="2">
    <source>
        <dbReference type="EMBL" id="VDN28320.1"/>
    </source>
</evidence>
<dbReference type="OrthoDB" id="5782876at2759"/>
<organism evidence="4">
    <name type="scientific">Gongylonema pulchrum</name>
    <dbReference type="NCBI Taxonomy" id="637853"/>
    <lineage>
        <taxon>Eukaryota</taxon>
        <taxon>Metazoa</taxon>
        <taxon>Ecdysozoa</taxon>
        <taxon>Nematoda</taxon>
        <taxon>Chromadorea</taxon>
        <taxon>Rhabditida</taxon>
        <taxon>Spirurina</taxon>
        <taxon>Spiruromorpha</taxon>
        <taxon>Spiruroidea</taxon>
        <taxon>Gongylonematidae</taxon>
        <taxon>Gongylonema</taxon>
    </lineage>
</organism>
<gene>
    <name evidence="2" type="ORF">GPUH_LOCUS16668</name>
</gene>
<name>A0A183E6S6_9BILA</name>
<reference evidence="2 3" key="2">
    <citation type="submission" date="2018-11" db="EMBL/GenBank/DDBJ databases">
        <authorList>
            <consortium name="Pathogen Informatics"/>
        </authorList>
    </citation>
    <scope>NUCLEOTIDE SEQUENCE [LARGE SCALE GENOMIC DNA]</scope>
</reference>
<dbReference type="WBParaSite" id="GPUH_0001668901-mRNA-1">
    <property type="protein sequence ID" value="GPUH_0001668901-mRNA-1"/>
    <property type="gene ID" value="GPUH_0001668901"/>
</dbReference>
<accession>A0A183E6S6</accession>
<feature type="region of interest" description="Disordered" evidence="1">
    <location>
        <begin position="112"/>
        <end position="157"/>
    </location>
</feature>
<dbReference type="EMBL" id="UYRT01084076">
    <property type="protein sequence ID" value="VDN28320.1"/>
    <property type="molecule type" value="Genomic_DNA"/>
</dbReference>